<dbReference type="InterPro" id="IPR027417">
    <property type="entry name" value="P-loop_NTPase"/>
</dbReference>
<keyword evidence="4" id="KW-0547">Nucleotide-binding</keyword>
<evidence type="ECO:0000256" key="4">
    <source>
        <dbReference type="ARBA" id="ARBA00022840"/>
    </source>
</evidence>
<evidence type="ECO:0000313" key="8">
    <source>
        <dbReference type="Proteomes" id="UP000026961"/>
    </source>
</evidence>
<comment type="similarity">
    <text evidence="1">Belongs to the disease resistance NB-LRR family.</text>
</comment>
<dbReference type="InterPro" id="IPR050905">
    <property type="entry name" value="Plant_NBS-LRR"/>
</dbReference>
<feature type="domain" description="Disease resistance R13L4/SHOC-2-like LRR" evidence="6">
    <location>
        <begin position="567"/>
        <end position="745"/>
    </location>
</feature>
<name>A0A0E0BQ89_9ORYZ</name>
<dbReference type="AlphaFoldDB" id="A0A0E0BQ89"/>
<organism evidence="7">
    <name type="scientific">Oryza glumipatula</name>
    <dbReference type="NCBI Taxonomy" id="40148"/>
    <lineage>
        <taxon>Eukaryota</taxon>
        <taxon>Viridiplantae</taxon>
        <taxon>Streptophyta</taxon>
        <taxon>Embryophyta</taxon>
        <taxon>Tracheophyta</taxon>
        <taxon>Spermatophyta</taxon>
        <taxon>Magnoliopsida</taxon>
        <taxon>Liliopsida</taxon>
        <taxon>Poales</taxon>
        <taxon>Poaceae</taxon>
        <taxon>BOP clade</taxon>
        <taxon>Oryzoideae</taxon>
        <taxon>Oryzeae</taxon>
        <taxon>Oryzinae</taxon>
        <taxon>Oryza</taxon>
    </lineage>
</organism>
<evidence type="ECO:0000256" key="1">
    <source>
        <dbReference type="ARBA" id="ARBA00008894"/>
    </source>
</evidence>
<dbReference type="PANTHER" id="PTHR33463">
    <property type="entry name" value="NB-ARC DOMAIN-CONTAINING PROTEIN-RELATED"/>
    <property type="match status" value="1"/>
</dbReference>
<evidence type="ECO:0000313" key="7">
    <source>
        <dbReference type="EnsemblPlants" id="OGLUM12G06790.1"/>
    </source>
</evidence>
<dbReference type="SUPFAM" id="SSF52540">
    <property type="entry name" value="P-loop containing nucleoside triphosphate hydrolases"/>
    <property type="match status" value="1"/>
</dbReference>
<dbReference type="PRINTS" id="PR00364">
    <property type="entry name" value="DISEASERSIST"/>
</dbReference>
<protein>
    <submittedName>
        <fullName evidence="7">Uncharacterized protein</fullName>
    </submittedName>
</protein>
<dbReference type="Pfam" id="PF23598">
    <property type="entry name" value="LRR_14"/>
    <property type="match status" value="1"/>
</dbReference>
<dbReference type="InterPro" id="IPR002182">
    <property type="entry name" value="NB-ARC"/>
</dbReference>
<dbReference type="Gene3D" id="1.10.8.430">
    <property type="entry name" value="Helical domain of apoptotic protease-activating factors"/>
    <property type="match status" value="1"/>
</dbReference>
<keyword evidence="3" id="KW-0611">Plant defense</keyword>
<evidence type="ECO:0000256" key="2">
    <source>
        <dbReference type="ARBA" id="ARBA00022737"/>
    </source>
</evidence>
<evidence type="ECO:0000256" key="3">
    <source>
        <dbReference type="ARBA" id="ARBA00022821"/>
    </source>
</evidence>
<dbReference type="GO" id="GO:0006952">
    <property type="term" value="P:defense response"/>
    <property type="evidence" value="ECO:0007669"/>
    <property type="project" value="UniProtKB-KW"/>
</dbReference>
<dbReference type="Pfam" id="PF00931">
    <property type="entry name" value="NB-ARC"/>
    <property type="match status" value="1"/>
</dbReference>
<dbReference type="GO" id="GO:0005524">
    <property type="term" value="F:ATP binding"/>
    <property type="evidence" value="ECO:0007669"/>
    <property type="project" value="UniProtKB-KW"/>
</dbReference>
<keyword evidence="8" id="KW-1185">Reference proteome</keyword>
<feature type="domain" description="NB-ARC" evidence="5">
    <location>
        <begin position="203"/>
        <end position="356"/>
    </location>
</feature>
<dbReference type="InterPro" id="IPR032675">
    <property type="entry name" value="LRR_dom_sf"/>
</dbReference>
<dbReference type="STRING" id="40148.A0A0E0BQ89"/>
<keyword evidence="2" id="KW-0677">Repeat</keyword>
<dbReference type="Proteomes" id="UP000026961">
    <property type="component" value="Chromosome 12"/>
</dbReference>
<keyword evidence="4" id="KW-0067">ATP-binding</keyword>
<evidence type="ECO:0000259" key="5">
    <source>
        <dbReference type="Pfam" id="PF00931"/>
    </source>
</evidence>
<dbReference type="Gene3D" id="3.80.10.10">
    <property type="entry name" value="Ribonuclease Inhibitor"/>
    <property type="match status" value="2"/>
</dbReference>
<dbReference type="Gene3D" id="3.40.50.300">
    <property type="entry name" value="P-loop containing nucleotide triphosphate hydrolases"/>
    <property type="match status" value="1"/>
</dbReference>
<dbReference type="GO" id="GO:0043531">
    <property type="term" value="F:ADP binding"/>
    <property type="evidence" value="ECO:0007669"/>
    <property type="project" value="InterPro"/>
</dbReference>
<dbReference type="SUPFAM" id="SSF52058">
    <property type="entry name" value="L domain-like"/>
    <property type="match status" value="1"/>
</dbReference>
<dbReference type="EnsemblPlants" id="OGLUM12G06790.1">
    <property type="protein sequence ID" value="OGLUM12G06790.1"/>
    <property type="gene ID" value="OGLUM12G06790"/>
</dbReference>
<dbReference type="Gramene" id="OGLUM12G06790.1">
    <property type="protein sequence ID" value="OGLUM12G06790.1"/>
    <property type="gene ID" value="OGLUM12G06790"/>
</dbReference>
<reference evidence="7" key="2">
    <citation type="submission" date="2018-05" db="EMBL/GenBank/DDBJ databases">
        <title>OgluRS3 (Oryza glumaepatula Reference Sequence Version 3).</title>
        <authorList>
            <person name="Zhang J."/>
            <person name="Kudrna D."/>
            <person name="Lee S."/>
            <person name="Talag J."/>
            <person name="Welchert J."/>
            <person name="Wing R.A."/>
        </authorList>
    </citation>
    <scope>NUCLEOTIDE SEQUENCE [LARGE SCALE GENOMIC DNA]</scope>
</reference>
<evidence type="ECO:0000259" key="6">
    <source>
        <dbReference type="Pfam" id="PF23598"/>
    </source>
</evidence>
<reference evidence="7" key="1">
    <citation type="submission" date="2015-04" db="UniProtKB">
        <authorList>
            <consortium name="EnsemblPlants"/>
        </authorList>
    </citation>
    <scope>IDENTIFICATION</scope>
</reference>
<proteinExistence type="inferred from homology"/>
<dbReference type="HOGENOM" id="CLU_000427_4_0_1"/>
<dbReference type="InterPro" id="IPR055414">
    <property type="entry name" value="LRR_R13L4/SHOC2-like"/>
</dbReference>
<dbReference type="InterPro" id="IPR042197">
    <property type="entry name" value="Apaf_helical"/>
</dbReference>
<dbReference type="eggNOG" id="KOG4658">
    <property type="taxonomic scope" value="Eukaryota"/>
</dbReference>
<sequence length="991" mass="110047">MVSAWTIVPGIIVSLIVLVVTKLWDPIAQVYGYPFDAERRVQKLVDEFSKLQDQLGELGILDPKPSSAVLSGWLQRAAGCKDKVEEIKRRHESVKSVGVQGLLPRINVVRHLCAIGRDADLELEKVEDLIAKGEGHLKEAGAAPHPIPIPIPLLPPPAAEFDNGQLAQSILDTAAAGTWGVGIQAMKPHLTSVLDFVREDGGGAPGVLGVWGMGGAGKTTLLKLARDPRVQTLDHIVLAEAGKCCDIAKLQDSIAQGTSLALPPSLSVTNRATVLCNHLRNKKFLLLLDDLWNYIDLEAVGIPLPLGRGNQRKVVLTSRSEAVCVSMACQGVTIRMGCLDQQDAFKLFEDKVGSATINADTRIPELARQSGRRVHCSVAATPHIGAPTPTAAVAVVAEMCGGLPLVLCVIGRSMCTKKNYKLWVDAVNRLEKSKVHNNLVGDDDIFNILRYSFDGLRDDEARGCFLACTLFSPFYIEKKRLIRWCMGLGFLDPANGFEGGESVIDSLQGASLLESAGSYSVDMHDIIRDMALWIVRGPGGEKWSVLNRAWVQDATIRKMNNGYWTREEWPPKDTWPELEMLAMESNHSYLDPWKVSSIGQMTNITFLELVSLDTFPMEICELHKLEYLCIKGGSMSRLPIELGKLSKLKQLHLRQSCSLGEIPTGLISQLVNLQVLDLFCSSIDYPYRPKSAAGGLYNFLGELAEARASEKLKILGICLDATRDNRAFLKQLMQKQVRIRSLCLSFINPISPGHDQPQPATSRYMIAELQPFSNDLGELAISSSDILQELVATSDGKELIQNLEHLCLENLNVLERVIWLNAARNLRRVDIKKCAKLTHATWVLQLGYLEELGIHDCPQFKRLIDHKELAENPPDHVIFPRLTYLDLSDLPELSDICELPCEFKSSLALLVENCDKLMNISFHYPPGHDQKNIRVFCDNEWFNRLECKPNIMKSYLSQNISVQLKICYFSPWCDLAARCPRAFYTIRTIPG</sequence>
<accession>A0A0E0BQ89</accession>